<dbReference type="EMBL" id="JBEDNP010000002">
    <property type="protein sequence ID" value="MEQ3538116.1"/>
    <property type="molecule type" value="Genomic_DNA"/>
</dbReference>
<dbReference type="RefSeq" id="WP_345649813.1">
    <property type="nucleotide sequence ID" value="NZ_BAABLY010000062.1"/>
</dbReference>
<dbReference type="InterPro" id="IPR025326">
    <property type="entry name" value="DUF4232"/>
</dbReference>
<protein>
    <submittedName>
        <fullName evidence="4">DUF4232 domain-containing protein</fullName>
    </submittedName>
</protein>
<sequence length="231" mass="22080">MDGYVLRRTARRAVTIAACGAVLAGCGGGGDWPAAAGSGGASATPSAATPSAAAPTTSAPVSDAGGAGSAGGAGNGGTHPGTGGAEAGGDERCHTSELAGSVAADPGGGAAGSSYVTLTLRNQGARTCHVRGFPGVSYVGGDDGHQVGPAAAMQGGHGDPVRLAPGGTAGATLRVVNVRNFDEAACRPTAVRGLRVYPPGETDSLFVPMEGTGCAATPPGDQLVIQAFTAR</sequence>
<dbReference type="PROSITE" id="PS51257">
    <property type="entry name" value="PROKAR_LIPOPROTEIN"/>
    <property type="match status" value="1"/>
</dbReference>
<evidence type="ECO:0000256" key="2">
    <source>
        <dbReference type="SAM" id="SignalP"/>
    </source>
</evidence>
<feature type="compositionally biased region" description="Low complexity" evidence="1">
    <location>
        <begin position="35"/>
        <end position="60"/>
    </location>
</feature>
<keyword evidence="5" id="KW-1185">Reference proteome</keyword>
<dbReference type="Proteomes" id="UP001464923">
    <property type="component" value="Unassembled WGS sequence"/>
</dbReference>
<organism evidence="4 5">
    <name type="scientific">Pseudonocardia tropica</name>
    <dbReference type="NCBI Taxonomy" id="681289"/>
    <lineage>
        <taxon>Bacteria</taxon>
        <taxon>Bacillati</taxon>
        <taxon>Actinomycetota</taxon>
        <taxon>Actinomycetes</taxon>
        <taxon>Pseudonocardiales</taxon>
        <taxon>Pseudonocardiaceae</taxon>
        <taxon>Pseudonocardia</taxon>
    </lineage>
</organism>
<feature type="domain" description="DUF4232" evidence="3">
    <location>
        <begin position="93"/>
        <end position="228"/>
    </location>
</feature>
<evidence type="ECO:0000256" key="1">
    <source>
        <dbReference type="SAM" id="MobiDB-lite"/>
    </source>
</evidence>
<keyword evidence="2" id="KW-0732">Signal</keyword>
<proteinExistence type="predicted"/>
<accession>A0ABV1JQ91</accession>
<comment type="caution">
    <text evidence="4">The sequence shown here is derived from an EMBL/GenBank/DDBJ whole genome shotgun (WGS) entry which is preliminary data.</text>
</comment>
<feature type="chain" id="PRO_5046042762" evidence="2">
    <location>
        <begin position="25"/>
        <end position="231"/>
    </location>
</feature>
<evidence type="ECO:0000259" key="3">
    <source>
        <dbReference type="Pfam" id="PF14016"/>
    </source>
</evidence>
<feature type="compositionally biased region" description="Gly residues" evidence="1">
    <location>
        <begin position="65"/>
        <end position="87"/>
    </location>
</feature>
<reference evidence="4 5" key="1">
    <citation type="submission" date="2024-03" db="EMBL/GenBank/DDBJ databases">
        <title>Draft genome sequence of Pseudonocardia tropica JCM 19149.</title>
        <authorList>
            <person name="Butdee W."/>
            <person name="Duangmal K."/>
        </authorList>
    </citation>
    <scope>NUCLEOTIDE SEQUENCE [LARGE SCALE GENOMIC DNA]</scope>
    <source>
        <strain evidence="4 5">JCM 19149</strain>
    </source>
</reference>
<gene>
    <name evidence="4" type="ORF">WHI96_04740</name>
</gene>
<feature type="region of interest" description="Disordered" evidence="1">
    <location>
        <begin position="35"/>
        <end position="92"/>
    </location>
</feature>
<feature type="signal peptide" evidence="2">
    <location>
        <begin position="1"/>
        <end position="24"/>
    </location>
</feature>
<name>A0ABV1JQ91_9PSEU</name>
<evidence type="ECO:0000313" key="5">
    <source>
        <dbReference type="Proteomes" id="UP001464923"/>
    </source>
</evidence>
<dbReference type="Pfam" id="PF14016">
    <property type="entry name" value="DUF4232"/>
    <property type="match status" value="1"/>
</dbReference>
<evidence type="ECO:0000313" key="4">
    <source>
        <dbReference type="EMBL" id="MEQ3538116.1"/>
    </source>
</evidence>